<accession>A0A5P8E4F2</accession>
<keyword evidence="1" id="KW-0732">Signal</keyword>
<organism evidence="3 4">
    <name type="scientific">Pseudoprevotella muciniphila</name>
    <dbReference type="NCBI Taxonomy" id="2133944"/>
    <lineage>
        <taxon>Bacteria</taxon>
        <taxon>Pseudomonadati</taxon>
        <taxon>Bacteroidota</taxon>
        <taxon>Bacteroidia</taxon>
        <taxon>Bacteroidales</taxon>
        <taxon>Prevotellaceae</taxon>
        <taxon>Pseudoprevotella</taxon>
    </lineage>
</organism>
<evidence type="ECO:0000313" key="4">
    <source>
        <dbReference type="Proteomes" id="UP000249375"/>
    </source>
</evidence>
<dbReference type="OrthoDB" id="100605at2"/>
<keyword evidence="4" id="KW-1185">Reference proteome</keyword>
<feature type="signal peptide" evidence="1">
    <location>
        <begin position="1"/>
        <end position="23"/>
    </location>
</feature>
<dbReference type="InterPro" id="IPR010502">
    <property type="entry name" value="Carb-bd_dom_fam9"/>
</dbReference>
<dbReference type="PANTHER" id="PTHR35532">
    <property type="entry name" value="SIMILAR TO POLYHYDROXYALKANOATE DEPOLYMERASE"/>
    <property type="match status" value="1"/>
</dbReference>
<evidence type="ECO:0000256" key="1">
    <source>
        <dbReference type="SAM" id="SignalP"/>
    </source>
</evidence>
<sequence length="338" mass="38912">MKTKLLYIIITFLCSCVMTDAQSVLEKYASCLTVPRVYNCHKAKVAPIIDGCADDVAWHEAEETELFVDISGEGHPAPLYDTRAKMLWDEDNFYVLATIKEPYIRAQLENHDDIVWHENDFEVFIDPNGDGKEYFEIEVNARNTLFELFMTRPYRSGGQFVSTWDCPGLKSAVHCNGSLNDSTDIDEGWTVEMAIPHEALKVGFDNGLKQGRIWRVNFSRVEWLKDGGPEENWVWSPTGAINMHMPERWGYVCLLDEGATTSTITRTKEEILIWALYYAEKDYYTKHKTYTNSPKVLGVAEVDLIGIDRRKLNIECTRNKFEIQYKSDDRTIRVTSED</sequence>
<dbReference type="GO" id="GO:0004553">
    <property type="term" value="F:hydrolase activity, hydrolyzing O-glycosyl compounds"/>
    <property type="evidence" value="ECO:0007669"/>
    <property type="project" value="InterPro"/>
</dbReference>
<dbReference type="KEGG" id="alq:C7Y71_001385"/>
<protein>
    <recommendedName>
        <fullName evidence="2">Carbohydrate-binding domain-containing protein</fullName>
    </recommendedName>
</protein>
<evidence type="ECO:0000313" key="3">
    <source>
        <dbReference type="EMBL" id="QFQ11780.1"/>
    </source>
</evidence>
<dbReference type="GO" id="GO:0030246">
    <property type="term" value="F:carbohydrate binding"/>
    <property type="evidence" value="ECO:0007669"/>
    <property type="project" value="InterPro"/>
</dbReference>
<feature type="domain" description="Carbohydrate-binding" evidence="2">
    <location>
        <begin position="49"/>
        <end position="255"/>
    </location>
</feature>
<dbReference type="SUPFAM" id="SSF49344">
    <property type="entry name" value="CBD9-like"/>
    <property type="match status" value="1"/>
</dbReference>
<name>A0A5P8E4F2_9BACT</name>
<evidence type="ECO:0000259" key="2">
    <source>
        <dbReference type="Pfam" id="PF06452"/>
    </source>
</evidence>
<dbReference type="PANTHER" id="PTHR35532:SF5">
    <property type="entry name" value="CARBOHYDRATE-BINDING DOMAIN-CONTAINING PROTEIN"/>
    <property type="match status" value="1"/>
</dbReference>
<proteinExistence type="predicted"/>
<dbReference type="RefSeq" id="WP_111897844.1">
    <property type="nucleotide sequence ID" value="NZ_CP033459.1"/>
</dbReference>
<reference evidence="3 4" key="1">
    <citation type="submission" date="2018-11" db="EMBL/GenBank/DDBJ databases">
        <authorList>
            <person name="Na S.W."/>
            <person name="Baik M."/>
        </authorList>
    </citation>
    <scope>NUCLEOTIDE SEQUENCE [LARGE SCALE GENOMIC DNA]</scope>
    <source>
        <strain evidence="3 4">E39</strain>
    </source>
</reference>
<gene>
    <name evidence="3" type="ORF">C7Y71_001385</name>
</gene>
<dbReference type="Pfam" id="PF06452">
    <property type="entry name" value="CBM9_1"/>
    <property type="match status" value="1"/>
</dbReference>
<dbReference type="Gene3D" id="2.60.40.1190">
    <property type="match status" value="1"/>
</dbReference>
<dbReference type="GO" id="GO:0016052">
    <property type="term" value="P:carbohydrate catabolic process"/>
    <property type="evidence" value="ECO:0007669"/>
    <property type="project" value="InterPro"/>
</dbReference>
<dbReference type="EMBL" id="CP033459">
    <property type="protein sequence ID" value="QFQ11780.1"/>
    <property type="molecule type" value="Genomic_DNA"/>
</dbReference>
<dbReference type="CDD" id="cd09620">
    <property type="entry name" value="CBM9_like_3"/>
    <property type="match status" value="1"/>
</dbReference>
<dbReference type="Proteomes" id="UP000249375">
    <property type="component" value="Chromosome"/>
</dbReference>
<dbReference type="AlphaFoldDB" id="A0A5P8E4F2"/>
<feature type="chain" id="PRO_5024283597" description="Carbohydrate-binding domain-containing protein" evidence="1">
    <location>
        <begin position="24"/>
        <end position="338"/>
    </location>
</feature>
<dbReference type="PROSITE" id="PS51257">
    <property type="entry name" value="PROKAR_LIPOPROTEIN"/>
    <property type="match status" value="1"/>
</dbReference>